<comment type="caution">
    <text evidence="1">The sequence shown here is derived from an EMBL/GenBank/DDBJ whole genome shotgun (WGS) entry which is preliminary data.</text>
</comment>
<evidence type="ECO:0000313" key="1">
    <source>
        <dbReference type="EMBL" id="CAD8143268.1"/>
    </source>
</evidence>
<keyword evidence="2" id="KW-1185">Reference proteome</keyword>
<dbReference type="EMBL" id="CAJJDP010000014">
    <property type="protein sequence ID" value="CAD8143268.1"/>
    <property type="molecule type" value="Genomic_DNA"/>
</dbReference>
<accession>A0A8S1STW8</accession>
<reference evidence="1" key="1">
    <citation type="submission" date="2021-01" db="EMBL/GenBank/DDBJ databases">
        <authorList>
            <consortium name="Genoscope - CEA"/>
            <person name="William W."/>
        </authorList>
    </citation>
    <scope>NUCLEOTIDE SEQUENCE</scope>
</reference>
<proteinExistence type="predicted"/>
<gene>
    <name evidence="1" type="ORF">POCTA_138.1.T0140418</name>
</gene>
<name>A0A8S1STW8_PAROT</name>
<dbReference type="Proteomes" id="UP000683925">
    <property type="component" value="Unassembled WGS sequence"/>
</dbReference>
<protein>
    <submittedName>
        <fullName evidence="1">Uncharacterized protein</fullName>
    </submittedName>
</protein>
<dbReference type="AlphaFoldDB" id="A0A8S1STW8"/>
<sequence>MISCKYSKRDVQNQGENQNITIDLIIVSNTYFIDHMLSCLRFMHLSYLTLVMNAKFDNLYKMRKVSNTSIQDLLFHF</sequence>
<organism evidence="1 2">
    <name type="scientific">Paramecium octaurelia</name>
    <dbReference type="NCBI Taxonomy" id="43137"/>
    <lineage>
        <taxon>Eukaryota</taxon>
        <taxon>Sar</taxon>
        <taxon>Alveolata</taxon>
        <taxon>Ciliophora</taxon>
        <taxon>Intramacronucleata</taxon>
        <taxon>Oligohymenophorea</taxon>
        <taxon>Peniculida</taxon>
        <taxon>Parameciidae</taxon>
        <taxon>Paramecium</taxon>
    </lineage>
</organism>
<evidence type="ECO:0000313" key="2">
    <source>
        <dbReference type="Proteomes" id="UP000683925"/>
    </source>
</evidence>